<organism evidence="16">
    <name type="scientific">Rheinheimera sp. BAL341</name>
    <dbReference type="NCBI Taxonomy" id="1708203"/>
    <lineage>
        <taxon>Bacteria</taxon>
        <taxon>Pseudomonadati</taxon>
        <taxon>Pseudomonadota</taxon>
        <taxon>Gammaproteobacteria</taxon>
        <taxon>Chromatiales</taxon>
        <taxon>Chromatiaceae</taxon>
        <taxon>Rheinheimera</taxon>
    </lineage>
</organism>
<dbReference type="Gene3D" id="3.30.70.3550">
    <property type="entry name" value="Leucyl/phenylalanyl-tRNA-protein transferase, N-terminal domain"/>
    <property type="match status" value="1"/>
</dbReference>
<dbReference type="NCBIfam" id="TIGR00667">
    <property type="entry name" value="aat"/>
    <property type="match status" value="1"/>
</dbReference>
<reference evidence="16" key="1">
    <citation type="submission" date="2019-04" db="EMBL/GenBank/DDBJ databases">
        <authorList>
            <person name="Brambilla D."/>
        </authorList>
    </citation>
    <scope>NUCLEOTIDE SEQUENCE</scope>
    <source>
        <strain evidence="16">BAL1</strain>
    </source>
</reference>
<evidence type="ECO:0000256" key="8">
    <source>
        <dbReference type="ARBA" id="ARBA00054043"/>
    </source>
</evidence>
<sequence>MAIFLPELAAHDISFPPLHRALAEPDGLLAMGGDLSIPRLVNAYRNGIFPWFSDGDPLLWWSPSTRAVFAPDRLQPGRTLKKVLRRQSFHFSVNKAFSEVVAQCAAPRAKQPGTWILPPMRQAYLQLHQSGHAHSIEVWQHDKLVGGLYGVQVGALFCGESMFNRTPNSAKLALMALQLHLQQVSPGWIDCQLPNPFLLQLGASTMARADYIQLLHQQRSLAVRANHWQPGPLNMDRFL</sequence>
<dbReference type="Gene3D" id="3.40.630.70">
    <property type="entry name" value="Leucyl/phenylalanyl-tRNA-protein transferase, C-terminal domain"/>
    <property type="match status" value="1"/>
</dbReference>
<dbReference type="EC" id="2.3.2.6" evidence="10 15"/>
<gene>
    <name evidence="15" type="primary">aat</name>
    <name evidence="16" type="ORF">BAL341_694</name>
</gene>
<evidence type="ECO:0000256" key="3">
    <source>
        <dbReference type="ARBA" id="ARBA00022679"/>
    </source>
</evidence>
<evidence type="ECO:0000313" key="16">
    <source>
        <dbReference type="EMBL" id="VHO02280.1"/>
    </source>
</evidence>
<keyword evidence="3 15" id="KW-0808">Transferase</keyword>
<comment type="subcellular location">
    <subcellularLocation>
        <location evidence="1 15">Cytoplasm</location>
    </subcellularLocation>
</comment>
<dbReference type="Pfam" id="PF03588">
    <property type="entry name" value="Leu_Phe_trans"/>
    <property type="match status" value="1"/>
</dbReference>
<evidence type="ECO:0000256" key="9">
    <source>
        <dbReference type="ARBA" id="ARBA00061535"/>
    </source>
</evidence>
<evidence type="ECO:0000256" key="5">
    <source>
        <dbReference type="ARBA" id="ARBA00050607"/>
    </source>
</evidence>
<dbReference type="GO" id="GO:0030163">
    <property type="term" value="P:protein catabolic process"/>
    <property type="evidence" value="ECO:0007669"/>
    <property type="project" value="UniProtKB-UniRule"/>
</dbReference>
<dbReference type="HAMAP" id="MF_00688">
    <property type="entry name" value="Leu_Phe_trans"/>
    <property type="match status" value="1"/>
</dbReference>
<dbReference type="InterPro" id="IPR004616">
    <property type="entry name" value="Leu/Phe-tRNA_Trfase"/>
</dbReference>
<evidence type="ECO:0000256" key="14">
    <source>
        <dbReference type="ARBA" id="ARBA00083640"/>
    </source>
</evidence>
<dbReference type="SUPFAM" id="SSF55729">
    <property type="entry name" value="Acyl-CoA N-acyltransferases (Nat)"/>
    <property type="match status" value="1"/>
</dbReference>
<comment type="function">
    <text evidence="8 15">Functions in the N-end rule pathway of protein degradation where it conjugates Leu, Phe and, less efficiently, Met from aminoacyl-tRNAs to the N-termini of proteins containing an N-terminal arginine or lysine.</text>
</comment>
<comment type="catalytic activity">
    <reaction evidence="7 15">
        <text>N-terminal L-lysyl-[protein] + L-leucyl-tRNA(Leu) = N-terminal L-leucyl-L-lysyl-[protein] + tRNA(Leu) + H(+)</text>
        <dbReference type="Rhea" id="RHEA:12340"/>
        <dbReference type="Rhea" id="RHEA-COMP:9613"/>
        <dbReference type="Rhea" id="RHEA-COMP:9622"/>
        <dbReference type="Rhea" id="RHEA-COMP:12670"/>
        <dbReference type="Rhea" id="RHEA-COMP:12671"/>
        <dbReference type="ChEBI" id="CHEBI:15378"/>
        <dbReference type="ChEBI" id="CHEBI:65249"/>
        <dbReference type="ChEBI" id="CHEBI:78442"/>
        <dbReference type="ChEBI" id="CHEBI:78494"/>
        <dbReference type="ChEBI" id="CHEBI:133043"/>
        <dbReference type="EC" id="2.3.2.6"/>
    </reaction>
</comment>
<evidence type="ECO:0000256" key="2">
    <source>
        <dbReference type="ARBA" id="ARBA00022490"/>
    </source>
</evidence>
<evidence type="ECO:0000256" key="10">
    <source>
        <dbReference type="ARBA" id="ARBA00066767"/>
    </source>
</evidence>
<dbReference type="FunFam" id="3.30.70.3550:FF:000001">
    <property type="entry name" value="Leucyl/phenylalanyl-tRNA--protein transferase"/>
    <property type="match status" value="1"/>
</dbReference>
<dbReference type="InterPro" id="IPR016181">
    <property type="entry name" value="Acyl_CoA_acyltransferase"/>
</dbReference>
<dbReference type="PANTHER" id="PTHR30098:SF2">
    <property type="entry name" value="LEUCYL_PHENYLALANYL-TRNA--PROTEIN TRANSFERASE"/>
    <property type="match status" value="1"/>
</dbReference>
<evidence type="ECO:0000256" key="13">
    <source>
        <dbReference type="ARBA" id="ARBA00077165"/>
    </source>
</evidence>
<name>A0A486XJG5_9GAMM</name>
<keyword evidence="4 15" id="KW-0012">Acyltransferase</keyword>
<keyword evidence="2 15" id="KW-0963">Cytoplasm</keyword>
<comment type="catalytic activity">
    <reaction evidence="6 15">
        <text>N-terminal L-arginyl-[protein] + L-leucyl-tRNA(Leu) = N-terminal L-leucyl-L-arginyl-[protein] + tRNA(Leu) + H(+)</text>
        <dbReference type="Rhea" id="RHEA:50416"/>
        <dbReference type="Rhea" id="RHEA-COMP:9613"/>
        <dbReference type="Rhea" id="RHEA-COMP:9622"/>
        <dbReference type="Rhea" id="RHEA-COMP:12672"/>
        <dbReference type="Rhea" id="RHEA-COMP:12673"/>
        <dbReference type="ChEBI" id="CHEBI:15378"/>
        <dbReference type="ChEBI" id="CHEBI:64719"/>
        <dbReference type="ChEBI" id="CHEBI:78442"/>
        <dbReference type="ChEBI" id="CHEBI:78494"/>
        <dbReference type="ChEBI" id="CHEBI:133044"/>
        <dbReference type="EC" id="2.3.2.6"/>
    </reaction>
</comment>
<evidence type="ECO:0000256" key="11">
    <source>
        <dbReference type="ARBA" id="ARBA00074372"/>
    </source>
</evidence>
<comment type="similarity">
    <text evidence="9 15">Belongs to the L/F-transferase family.</text>
</comment>
<dbReference type="InterPro" id="IPR042221">
    <property type="entry name" value="Leu/Phe-tRNA_Trfase_N"/>
</dbReference>
<dbReference type="AlphaFoldDB" id="A0A486XJG5"/>
<evidence type="ECO:0000256" key="15">
    <source>
        <dbReference type="HAMAP-Rule" id="MF_00688"/>
    </source>
</evidence>
<evidence type="ECO:0000256" key="12">
    <source>
        <dbReference type="ARBA" id="ARBA00077136"/>
    </source>
</evidence>
<dbReference type="GO" id="GO:0005737">
    <property type="term" value="C:cytoplasm"/>
    <property type="evidence" value="ECO:0007669"/>
    <property type="project" value="UniProtKB-SubCell"/>
</dbReference>
<evidence type="ECO:0000256" key="4">
    <source>
        <dbReference type="ARBA" id="ARBA00023315"/>
    </source>
</evidence>
<dbReference type="InterPro" id="IPR042203">
    <property type="entry name" value="Leu/Phe-tRNA_Trfase_C"/>
</dbReference>
<dbReference type="PANTHER" id="PTHR30098">
    <property type="entry name" value="LEUCYL/PHENYLALANYL-TRNA--PROTEIN TRANSFERASE"/>
    <property type="match status" value="1"/>
</dbReference>
<protein>
    <recommendedName>
        <fullName evidence="11 15">Leucyl/phenylalanyl-tRNA--protein transferase</fullName>
        <ecNumber evidence="10 15">2.3.2.6</ecNumber>
    </recommendedName>
    <alternativeName>
        <fullName evidence="12 15">L/F-transferase</fullName>
    </alternativeName>
    <alternativeName>
        <fullName evidence="13 15">Leucyltransferase</fullName>
    </alternativeName>
    <alternativeName>
        <fullName evidence="14 15">Phenyalanyltransferase</fullName>
    </alternativeName>
</protein>
<evidence type="ECO:0000256" key="1">
    <source>
        <dbReference type="ARBA" id="ARBA00004496"/>
    </source>
</evidence>
<accession>A0A486XJG5</accession>
<dbReference type="GO" id="GO:0008914">
    <property type="term" value="F:leucyl-tRNA--protein transferase activity"/>
    <property type="evidence" value="ECO:0007669"/>
    <property type="project" value="UniProtKB-UniRule"/>
</dbReference>
<evidence type="ECO:0000256" key="6">
    <source>
        <dbReference type="ARBA" id="ARBA00050652"/>
    </source>
</evidence>
<dbReference type="EMBL" id="CAAJGR010000061">
    <property type="protein sequence ID" value="VHO02280.1"/>
    <property type="molecule type" value="Genomic_DNA"/>
</dbReference>
<evidence type="ECO:0000256" key="7">
    <source>
        <dbReference type="ARBA" id="ARBA00051538"/>
    </source>
</evidence>
<comment type="catalytic activity">
    <reaction evidence="5 15">
        <text>L-phenylalanyl-tRNA(Phe) + an N-terminal L-alpha-aminoacyl-[protein] = an N-terminal L-phenylalanyl-L-alpha-aminoacyl-[protein] + tRNA(Phe)</text>
        <dbReference type="Rhea" id="RHEA:43632"/>
        <dbReference type="Rhea" id="RHEA-COMP:9668"/>
        <dbReference type="Rhea" id="RHEA-COMP:9699"/>
        <dbReference type="Rhea" id="RHEA-COMP:10636"/>
        <dbReference type="Rhea" id="RHEA-COMP:10637"/>
        <dbReference type="ChEBI" id="CHEBI:78442"/>
        <dbReference type="ChEBI" id="CHEBI:78531"/>
        <dbReference type="ChEBI" id="CHEBI:78597"/>
        <dbReference type="ChEBI" id="CHEBI:83561"/>
        <dbReference type="EC" id="2.3.2.6"/>
    </reaction>
</comment>
<proteinExistence type="inferred from homology"/>